<accession>A0A3R9XS51</accession>
<feature type="region of interest" description="Disordered" evidence="1">
    <location>
        <begin position="1"/>
        <end position="23"/>
    </location>
</feature>
<name>A0A3R9XS51_9RICK</name>
<sequence length="100" mass="11672">MNECKTNTSYNTNEQASHSKKSSACDMIRNMEKLANHAWEELFKEKVKKYYEEMIGTQMDENAKIVAEQAISIWNNKMAARESKKEYEYKLFAAMKKSSS</sequence>
<evidence type="ECO:0000313" key="3">
    <source>
        <dbReference type="Proteomes" id="UP000279470"/>
    </source>
</evidence>
<dbReference type="AlphaFoldDB" id="A0A3R9XS51"/>
<gene>
    <name evidence="2" type="ORF">EIC27_05750</name>
</gene>
<feature type="compositionally biased region" description="Polar residues" evidence="1">
    <location>
        <begin position="1"/>
        <end position="16"/>
    </location>
</feature>
<evidence type="ECO:0000313" key="2">
    <source>
        <dbReference type="EMBL" id="RST63000.1"/>
    </source>
</evidence>
<proteinExistence type="predicted"/>
<protein>
    <submittedName>
        <fullName evidence="2">Uncharacterized protein</fullName>
    </submittedName>
</protein>
<dbReference type="EMBL" id="RXFM01000090">
    <property type="protein sequence ID" value="RST63000.1"/>
    <property type="molecule type" value="Genomic_DNA"/>
</dbReference>
<dbReference type="RefSeq" id="WP_126045136.1">
    <property type="nucleotide sequence ID" value="NZ_RXFM01000090.1"/>
</dbReference>
<dbReference type="Proteomes" id="UP000279470">
    <property type="component" value="Unassembled WGS sequence"/>
</dbReference>
<comment type="caution">
    <text evidence="2">The sequence shown here is derived from an EMBL/GenBank/DDBJ whole genome shotgun (WGS) entry which is preliminary data.</text>
</comment>
<evidence type="ECO:0000256" key="1">
    <source>
        <dbReference type="SAM" id="MobiDB-lite"/>
    </source>
</evidence>
<keyword evidence="3" id="KW-1185">Reference proteome</keyword>
<reference evidence="3" key="1">
    <citation type="submission" date="2018-11" db="EMBL/GenBank/DDBJ databases">
        <title>Phylogenetic, genomic, and biogeographic characterization of a novel and ubiquitous marine invertebrate-associated Rickettsiales parasite, Candidatus Marinoinvertebrata rohwerii, gen. nov., sp. nov.</title>
        <authorList>
            <person name="Klinges J.G."/>
            <person name="Rosales S.M."/>
            <person name="Mcminds R."/>
            <person name="Shaver E.C."/>
            <person name="Shantz A."/>
            <person name="Peters E.C."/>
            <person name="Burkepile D.E."/>
            <person name="Silliman B.R."/>
            <person name="Vega Thurber R.L."/>
        </authorList>
    </citation>
    <scope>NUCLEOTIDE SEQUENCE [LARGE SCALE GENOMIC DNA]</scope>
    <source>
        <strain evidence="3">a_cerv_44</strain>
    </source>
</reference>
<organism evidence="2 3">
    <name type="scientific">Candidatus Aquarickettsia rohweri</name>
    <dbReference type="NCBI Taxonomy" id="2602574"/>
    <lineage>
        <taxon>Bacteria</taxon>
        <taxon>Pseudomonadati</taxon>
        <taxon>Pseudomonadota</taxon>
        <taxon>Alphaproteobacteria</taxon>
        <taxon>Rickettsiales</taxon>
        <taxon>Candidatus Midichloriaceae</taxon>
        <taxon>Candidatus Aquarickettsia</taxon>
    </lineage>
</organism>